<dbReference type="InterPro" id="IPR036291">
    <property type="entry name" value="NAD(P)-bd_dom_sf"/>
</dbReference>
<dbReference type="PANTHER" id="PTHR42760">
    <property type="entry name" value="SHORT-CHAIN DEHYDROGENASES/REDUCTASES FAMILY MEMBER"/>
    <property type="match status" value="1"/>
</dbReference>
<evidence type="ECO:0000256" key="1">
    <source>
        <dbReference type="ARBA" id="ARBA00006484"/>
    </source>
</evidence>
<keyword evidence="2 3" id="KW-0560">Oxidoreductase</keyword>
<evidence type="ECO:0000313" key="3">
    <source>
        <dbReference type="EMBL" id="MFF5291192.1"/>
    </source>
</evidence>
<dbReference type="PROSITE" id="PS00061">
    <property type="entry name" value="ADH_SHORT"/>
    <property type="match status" value="1"/>
</dbReference>
<proteinExistence type="inferred from homology"/>
<dbReference type="Gene3D" id="3.40.50.720">
    <property type="entry name" value="NAD(P)-binding Rossmann-like Domain"/>
    <property type="match status" value="1"/>
</dbReference>
<dbReference type="EMBL" id="JBIAZU010000003">
    <property type="protein sequence ID" value="MFF5291192.1"/>
    <property type="molecule type" value="Genomic_DNA"/>
</dbReference>
<dbReference type="Proteomes" id="UP001602245">
    <property type="component" value="Unassembled WGS sequence"/>
</dbReference>
<dbReference type="CDD" id="cd05233">
    <property type="entry name" value="SDR_c"/>
    <property type="match status" value="1"/>
</dbReference>
<dbReference type="PRINTS" id="PR00080">
    <property type="entry name" value="SDRFAMILY"/>
</dbReference>
<keyword evidence="4" id="KW-1185">Reference proteome</keyword>
<dbReference type="SUPFAM" id="SSF51735">
    <property type="entry name" value="NAD(P)-binding Rossmann-fold domains"/>
    <property type="match status" value="1"/>
</dbReference>
<sequence length="256" mass="26021">MDLGLAGKRVVVTGASRGIGLAVVRGFAAEGATVVAGARRLTPELEKLDGVTAVEVDLADPAGPARLVAAAGERIDVLVNNVGIAPPRPQGFLEITDEMWATTWNLNVMSAVRATRAALPIMLAGGGGSIVNTGSVNARLADPLVIDYSAAKAALTNFAKSLSKEFGPRGIRVNTIAPGPVATDLWLGKGGVAATVGAAQGIDPADVEAGAKAAMVTGRFTRPEEVADLVLLLAGDRFPNMTGAELTIDGGMTSML</sequence>
<protein>
    <submittedName>
        <fullName evidence="3">SDR family NAD(P)-dependent oxidoreductase</fullName>
        <ecNumber evidence="3">1.1.1.-</ecNumber>
    </submittedName>
</protein>
<dbReference type="EC" id="1.1.1.-" evidence="3"/>
<organism evidence="3 4">
    <name type="scientific">Paractinoplanes globisporus</name>
    <dbReference type="NCBI Taxonomy" id="113565"/>
    <lineage>
        <taxon>Bacteria</taxon>
        <taxon>Bacillati</taxon>
        <taxon>Actinomycetota</taxon>
        <taxon>Actinomycetes</taxon>
        <taxon>Micromonosporales</taxon>
        <taxon>Micromonosporaceae</taxon>
        <taxon>Paractinoplanes</taxon>
    </lineage>
</organism>
<reference evidence="3 4" key="1">
    <citation type="submission" date="2024-10" db="EMBL/GenBank/DDBJ databases">
        <title>The Natural Products Discovery Center: Release of the First 8490 Sequenced Strains for Exploring Actinobacteria Biosynthetic Diversity.</title>
        <authorList>
            <person name="Kalkreuter E."/>
            <person name="Kautsar S.A."/>
            <person name="Yang D."/>
            <person name="Bader C.D."/>
            <person name="Teijaro C.N."/>
            <person name="Fluegel L."/>
            <person name="Davis C.M."/>
            <person name="Simpson J.R."/>
            <person name="Lauterbach L."/>
            <person name="Steele A.D."/>
            <person name="Gui C."/>
            <person name="Meng S."/>
            <person name="Li G."/>
            <person name="Viehrig K."/>
            <person name="Ye F."/>
            <person name="Su P."/>
            <person name="Kiefer A.F."/>
            <person name="Nichols A."/>
            <person name="Cepeda A.J."/>
            <person name="Yan W."/>
            <person name="Fan B."/>
            <person name="Jiang Y."/>
            <person name="Adhikari A."/>
            <person name="Zheng C.-J."/>
            <person name="Schuster L."/>
            <person name="Cowan T.M."/>
            <person name="Smanski M.J."/>
            <person name="Chevrette M.G."/>
            <person name="De Carvalho L.P.S."/>
            <person name="Shen B."/>
        </authorList>
    </citation>
    <scope>NUCLEOTIDE SEQUENCE [LARGE SCALE GENOMIC DNA]</scope>
    <source>
        <strain evidence="3 4">NPDC000087</strain>
    </source>
</reference>
<dbReference type="InterPro" id="IPR020904">
    <property type="entry name" value="Sc_DH/Rdtase_CS"/>
</dbReference>
<gene>
    <name evidence="3" type="ORF">ACFY35_17255</name>
</gene>
<accession>A0ABW6WD12</accession>
<dbReference type="PRINTS" id="PR00081">
    <property type="entry name" value="GDHRDH"/>
</dbReference>
<dbReference type="InterPro" id="IPR002347">
    <property type="entry name" value="SDR_fam"/>
</dbReference>
<evidence type="ECO:0000313" key="4">
    <source>
        <dbReference type="Proteomes" id="UP001602245"/>
    </source>
</evidence>
<name>A0ABW6WD12_9ACTN</name>
<dbReference type="PANTHER" id="PTHR42760:SF133">
    <property type="entry name" value="3-OXOACYL-[ACYL-CARRIER-PROTEIN] REDUCTASE"/>
    <property type="match status" value="1"/>
</dbReference>
<evidence type="ECO:0000256" key="2">
    <source>
        <dbReference type="ARBA" id="ARBA00023002"/>
    </source>
</evidence>
<comment type="caution">
    <text evidence="3">The sequence shown here is derived from an EMBL/GenBank/DDBJ whole genome shotgun (WGS) entry which is preliminary data.</text>
</comment>
<comment type="similarity">
    <text evidence="1">Belongs to the short-chain dehydrogenases/reductases (SDR) family.</text>
</comment>
<dbReference type="GO" id="GO:0016491">
    <property type="term" value="F:oxidoreductase activity"/>
    <property type="evidence" value="ECO:0007669"/>
    <property type="project" value="UniProtKB-KW"/>
</dbReference>
<dbReference type="Pfam" id="PF13561">
    <property type="entry name" value="adh_short_C2"/>
    <property type="match status" value="1"/>
</dbReference>
<dbReference type="RefSeq" id="WP_020514249.1">
    <property type="nucleotide sequence ID" value="NZ_JBIAZU010000003.1"/>
</dbReference>